<keyword evidence="2" id="KW-1185">Reference proteome</keyword>
<gene>
    <name evidence="1" type="ORF">CSB93_3941</name>
</gene>
<reference evidence="1 2" key="1">
    <citation type="submission" date="2018-02" db="EMBL/GenBank/DDBJ databases">
        <title>FDA/CDC Antimicrobial Resistant Isolate Bank Genome Sequencing.</title>
        <authorList>
            <person name="Benahmed F.H."/>
            <person name="Lutgring J.D."/>
            <person name="Yoo B."/>
            <person name="Machado M."/>
            <person name="Brown A."/>
            <person name="McAllister G."/>
            <person name="Perry A."/>
            <person name="Halpin A.L."/>
            <person name="Vavikolanu K."/>
            <person name="Ott S."/>
            <person name="Zhao X."/>
            <person name="Tallon L.J."/>
            <person name="Sadzewicz L."/>
            <person name="Aluvathingal J."/>
            <person name="Nadendla S."/>
            <person name="Voskania-kordi A."/>
            <person name="Simonyan V."/>
            <person name="Patel J."/>
            <person name="Shawar R.M."/>
        </authorList>
    </citation>
    <scope>NUCLEOTIDE SEQUENCE [LARGE SCALE GENOMIC DNA]</scope>
    <source>
        <strain evidence="1 2">AR_0356</strain>
    </source>
</reference>
<dbReference type="AlphaFoldDB" id="A0A2R3J0Q8"/>
<protein>
    <submittedName>
        <fullName evidence="1">Uncharacterized protein</fullName>
    </submittedName>
</protein>
<organism evidence="1 2">
    <name type="scientific">Pseudomonas paraeruginosa</name>
    <dbReference type="NCBI Taxonomy" id="2994495"/>
    <lineage>
        <taxon>Bacteria</taxon>
        <taxon>Pseudomonadati</taxon>
        <taxon>Pseudomonadota</taxon>
        <taxon>Gammaproteobacteria</taxon>
        <taxon>Pseudomonadales</taxon>
        <taxon>Pseudomonadaceae</taxon>
        <taxon>Pseudomonas</taxon>
    </lineage>
</organism>
<sequence length="52" mass="5761">MKQPAALCPCEANDRQAEVDAVLAVNVRPFDIHGVPSVHRARSFGSQQHRNH</sequence>
<evidence type="ECO:0000313" key="2">
    <source>
        <dbReference type="Proteomes" id="UP000238390"/>
    </source>
</evidence>
<evidence type="ECO:0000313" key="1">
    <source>
        <dbReference type="EMBL" id="AVK07762.1"/>
    </source>
</evidence>
<dbReference type="Proteomes" id="UP000238390">
    <property type="component" value="Chromosome"/>
</dbReference>
<accession>A0A2R3J0Q8</accession>
<name>A0A2R3J0Q8_9PSED</name>
<proteinExistence type="predicted"/>
<dbReference type="EMBL" id="CP027169">
    <property type="protein sequence ID" value="AVK07762.1"/>
    <property type="molecule type" value="Genomic_DNA"/>
</dbReference>